<reference evidence="3" key="1">
    <citation type="submission" date="2022-05" db="EMBL/GenBank/DDBJ databases">
        <authorList>
            <person name="Jo J.-H."/>
            <person name="Im W.-T."/>
        </authorList>
    </citation>
    <scope>NUCLEOTIDE SEQUENCE</scope>
    <source>
        <strain evidence="3">RB56-2</strain>
    </source>
</reference>
<keyword evidence="2" id="KW-0732">Signal</keyword>
<dbReference type="PROSITE" id="PS51257">
    <property type="entry name" value="PROKAR_LIPOPROTEIN"/>
    <property type="match status" value="1"/>
</dbReference>
<comment type="caution">
    <text evidence="3">The sequence shown here is derived from an EMBL/GenBank/DDBJ whole genome shotgun (WGS) entry which is preliminary data.</text>
</comment>
<accession>A0ABT0S9T3</accession>
<sequence length="172" mass="18368">MKRILAAAIFLALAACQQGSDDNFAIDETNTANAEIETLPPDETVTNDADMGNEADDAGSDQASSPGTPEAGMIPAAFRGRWGMTVADCDPKRDDNKGLISIGERSLVFYESRGTLTKVILNAPENFTGTFAFTGEGQSWTNSQNLKLTGSSKTLVRSQADVSQSFTYKRCA</sequence>
<keyword evidence="4" id="KW-1185">Reference proteome</keyword>
<dbReference type="Proteomes" id="UP001165383">
    <property type="component" value="Unassembled WGS sequence"/>
</dbReference>
<dbReference type="RefSeq" id="WP_249915310.1">
    <property type="nucleotide sequence ID" value="NZ_JAMGBB010000001.1"/>
</dbReference>
<evidence type="ECO:0000313" key="4">
    <source>
        <dbReference type="Proteomes" id="UP001165383"/>
    </source>
</evidence>
<evidence type="ECO:0000256" key="1">
    <source>
        <dbReference type="SAM" id="MobiDB-lite"/>
    </source>
</evidence>
<dbReference type="EMBL" id="JAMGBB010000001">
    <property type="protein sequence ID" value="MCL6740902.1"/>
    <property type="molecule type" value="Genomic_DNA"/>
</dbReference>
<feature type="region of interest" description="Disordered" evidence="1">
    <location>
        <begin position="32"/>
        <end position="70"/>
    </location>
</feature>
<feature type="chain" id="PRO_5046624218" description="Lipocalin-like domain-containing protein" evidence="2">
    <location>
        <begin position="21"/>
        <end position="172"/>
    </location>
</feature>
<gene>
    <name evidence="3" type="ORF">LZ518_07135</name>
</gene>
<feature type="signal peptide" evidence="2">
    <location>
        <begin position="1"/>
        <end position="20"/>
    </location>
</feature>
<evidence type="ECO:0008006" key="5">
    <source>
        <dbReference type="Google" id="ProtNLM"/>
    </source>
</evidence>
<organism evidence="3 4">
    <name type="scientific">Sphingomonas brevis</name>
    <dbReference type="NCBI Taxonomy" id="2908206"/>
    <lineage>
        <taxon>Bacteria</taxon>
        <taxon>Pseudomonadati</taxon>
        <taxon>Pseudomonadota</taxon>
        <taxon>Alphaproteobacteria</taxon>
        <taxon>Sphingomonadales</taxon>
        <taxon>Sphingomonadaceae</taxon>
        <taxon>Sphingomonas</taxon>
    </lineage>
</organism>
<evidence type="ECO:0000313" key="3">
    <source>
        <dbReference type="EMBL" id="MCL6740902.1"/>
    </source>
</evidence>
<name>A0ABT0S9T3_9SPHN</name>
<protein>
    <recommendedName>
        <fullName evidence="5">Lipocalin-like domain-containing protein</fullName>
    </recommendedName>
</protein>
<evidence type="ECO:0000256" key="2">
    <source>
        <dbReference type="SAM" id="SignalP"/>
    </source>
</evidence>
<proteinExistence type="predicted"/>